<dbReference type="AlphaFoldDB" id="A0A977KBT4"/>
<organism evidence="2 3">
    <name type="scientific">Ignicoccus pacificus DSM 13166</name>
    <dbReference type="NCBI Taxonomy" id="940294"/>
    <lineage>
        <taxon>Archaea</taxon>
        <taxon>Thermoproteota</taxon>
        <taxon>Thermoprotei</taxon>
        <taxon>Desulfurococcales</taxon>
        <taxon>Desulfurococcaceae</taxon>
        <taxon>Ignicoccus</taxon>
    </lineage>
</organism>
<dbReference type="SUPFAM" id="SSF51658">
    <property type="entry name" value="Xylose isomerase-like"/>
    <property type="match status" value="1"/>
</dbReference>
<dbReference type="Proteomes" id="UP001063698">
    <property type="component" value="Chromosome"/>
</dbReference>
<dbReference type="PANTHER" id="PTHR12110:SF21">
    <property type="entry name" value="XYLOSE ISOMERASE-LIKE TIM BARREL DOMAIN-CONTAINING PROTEIN"/>
    <property type="match status" value="1"/>
</dbReference>
<gene>
    <name evidence="2" type="ORF">IPA_00515</name>
</gene>
<dbReference type="KEGG" id="ipc:IPA_00515"/>
<dbReference type="InterPro" id="IPR013022">
    <property type="entry name" value="Xyl_isomerase-like_TIM-brl"/>
</dbReference>
<evidence type="ECO:0000313" key="3">
    <source>
        <dbReference type="Proteomes" id="UP001063698"/>
    </source>
</evidence>
<feature type="domain" description="Xylose isomerase-like TIM barrel" evidence="1">
    <location>
        <begin position="19"/>
        <end position="250"/>
    </location>
</feature>
<dbReference type="Pfam" id="PF01261">
    <property type="entry name" value="AP_endonuc_2"/>
    <property type="match status" value="1"/>
</dbReference>
<dbReference type="InterPro" id="IPR036237">
    <property type="entry name" value="Xyl_isomerase-like_sf"/>
</dbReference>
<evidence type="ECO:0000259" key="1">
    <source>
        <dbReference type="Pfam" id="PF01261"/>
    </source>
</evidence>
<dbReference type="EMBL" id="CP006868">
    <property type="protein sequence ID" value="UXD21986.1"/>
    <property type="molecule type" value="Genomic_DNA"/>
</dbReference>
<dbReference type="PANTHER" id="PTHR12110">
    <property type="entry name" value="HYDROXYPYRUVATE ISOMERASE"/>
    <property type="match status" value="1"/>
</dbReference>
<accession>A0A977KBT4</accession>
<dbReference type="Gene3D" id="3.20.20.150">
    <property type="entry name" value="Divalent-metal-dependent TIM barrel enzymes"/>
    <property type="match status" value="1"/>
</dbReference>
<protein>
    <recommendedName>
        <fullName evidence="1">Xylose isomerase-like TIM barrel domain-containing protein</fullName>
    </recommendedName>
</protein>
<name>A0A977KBT4_9CREN</name>
<proteinExistence type="predicted"/>
<dbReference type="InterPro" id="IPR050312">
    <property type="entry name" value="IolE/XylAMocC-like"/>
</dbReference>
<keyword evidence="3" id="KW-1185">Reference proteome</keyword>
<sequence length="281" mass="32221">MLYGWSAWRGHLKNWERLVEEVSDSGFGYVELSLDFPLPYKAEEVREAVKRLREKNLKVSIHAPWRGVDLATPWESIRKGALELMELTASIAHSIEAEYVVLHMTTPEKLDQDVRDKVIESAIKSAKRIVEISEEYSVPMYIENVGKLGHPDTFGKIMDESGAEFCLDLAHAIVDFARRHKVELDRVDVDDVMNMWISSLKNNIKCVHVHGVVNEDGKIRSHQALGYPLTKRVVAKTIAQASPEYVTLEIYYNKGKEVGPRFVAREVEEINSWLRVYRKSK</sequence>
<reference evidence="2" key="1">
    <citation type="submission" date="2013-11" db="EMBL/GenBank/DDBJ databases">
        <title>Comparative genomics of Ignicoccus.</title>
        <authorList>
            <person name="Podar M."/>
        </authorList>
    </citation>
    <scope>NUCLEOTIDE SEQUENCE</scope>
    <source>
        <strain evidence="2">DSM 13166</strain>
    </source>
</reference>
<evidence type="ECO:0000313" key="2">
    <source>
        <dbReference type="EMBL" id="UXD21986.1"/>
    </source>
</evidence>